<feature type="transmembrane region" description="Helical" evidence="2">
    <location>
        <begin position="137"/>
        <end position="161"/>
    </location>
</feature>
<name>A0AA38NUZ4_9AGAR</name>
<keyword evidence="4" id="KW-1185">Reference proteome</keyword>
<organism evidence="3 4">
    <name type="scientific">Lentinula raphanica</name>
    <dbReference type="NCBI Taxonomy" id="153919"/>
    <lineage>
        <taxon>Eukaryota</taxon>
        <taxon>Fungi</taxon>
        <taxon>Dikarya</taxon>
        <taxon>Basidiomycota</taxon>
        <taxon>Agaricomycotina</taxon>
        <taxon>Agaricomycetes</taxon>
        <taxon>Agaricomycetidae</taxon>
        <taxon>Agaricales</taxon>
        <taxon>Marasmiineae</taxon>
        <taxon>Omphalotaceae</taxon>
        <taxon>Lentinula</taxon>
    </lineage>
</organism>
<accession>A0AA38NUZ4</accession>
<comment type="caution">
    <text evidence="3">The sequence shown here is derived from an EMBL/GenBank/DDBJ whole genome shotgun (WGS) entry which is preliminary data.</text>
</comment>
<dbReference type="Proteomes" id="UP001163846">
    <property type="component" value="Unassembled WGS sequence"/>
</dbReference>
<evidence type="ECO:0000313" key="3">
    <source>
        <dbReference type="EMBL" id="KAJ3831128.1"/>
    </source>
</evidence>
<keyword evidence="2" id="KW-0472">Membrane</keyword>
<dbReference type="AlphaFoldDB" id="A0AA38NUZ4"/>
<evidence type="ECO:0000313" key="4">
    <source>
        <dbReference type="Proteomes" id="UP001163846"/>
    </source>
</evidence>
<feature type="compositionally biased region" description="Polar residues" evidence="1">
    <location>
        <begin position="13"/>
        <end position="39"/>
    </location>
</feature>
<keyword evidence="2" id="KW-1133">Transmembrane helix</keyword>
<reference evidence="3" key="1">
    <citation type="submission" date="2022-08" db="EMBL/GenBank/DDBJ databases">
        <authorList>
            <consortium name="DOE Joint Genome Institute"/>
            <person name="Min B."/>
            <person name="Riley R."/>
            <person name="Sierra-Patev S."/>
            <person name="Naranjo-Ortiz M."/>
            <person name="Looney B."/>
            <person name="Konkel Z."/>
            <person name="Slot J.C."/>
            <person name="Sakamoto Y."/>
            <person name="Steenwyk J.L."/>
            <person name="Rokas A."/>
            <person name="Carro J."/>
            <person name="Camarero S."/>
            <person name="Ferreira P."/>
            <person name="Molpeceres G."/>
            <person name="Ruiz-Duenas F.J."/>
            <person name="Serrano A."/>
            <person name="Henrissat B."/>
            <person name="Drula E."/>
            <person name="Hughes K.W."/>
            <person name="Mata J.L."/>
            <person name="Ishikawa N.K."/>
            <person name="Vargas-Isla R."/>
            <person name="Ushijima S."/>
            <person name="Smith C.A."/>
            <person name="Ahrendt S."/>
            <person name="Andreopoulos W."/>
            <person name="He G."/>
            <person name="Labutti K."/>
            <person name="Lipzen A."/>
            <person name="Ng V."/>
            <person name="Sandor L."/>
            <person name="Barry K."/>
            <person name="Martinez A.T."/>
            <person name="Xiao Y."/>
            <person name="Gibbons J.G."/>
            <person name="Terashima K."/>
            <person name="Hibbett D.S."/>
            <person name="Grigoriev I.V."/>
        </authorList>
    </citation>
    <scope>NUCLEOTIDE SEQUENCE</scope>
    <source>
        <strain evidence="3">TFB9207</strain>
    </source>
</reference>
<evidence type="ECO:0000256" key="2">
    <source>
        <dbReference type="SAM" id="Phobius"/>
    </source>
</evidence>
<keyword evidence="2" id="KW-0812">Transmembrane</keyword>
<feature type="transmembrane region" description="Helical" evidence="2">
    <location>
        <begin position="94"/>
        <end position="116"/>
    </location>
</feature>
<feature type="region of interest" description="Disordered" evidence="1">
    <location>
        <begin position="13"/>
        <end position="44"/>
    </location>
</feature>
<feature type="transmembrane region" description="Helical" evidence="2">
    <location>
        <begin position="70"/>
        <end position="88"/>
    </location>
</feature>
<evidence type="ECO:0000256" key="1">
    <source>
        <dbReference type="SAM" id="MobiDB-lite"/>
    </source>
</evidence>
<protein>
    <submittedName>
        <fullName evidence="3">Uncharacterized protein</fullName>
    </submittedName>
</protein>
<dbReference type="EMBL" id="MU807774">
    <property type="protein sequence ID" value="KAJ3831128.1"/>
    <property type="molecule type" value="Genomic_DNA"/>
</dbReference>
<sequence>MASYIYSRYISSQTLSSPPKPTSVNTEGTSRSSTINPDRTQSRAHETHSLVELLDQFGDFVMVKIPLSQALFKVGASIYLLFLARVFQKFWVMFQSQALAIGLGNLGLSVVLLLLIRLGAFGPVRLQVDERYRVPEIIVDTLIFVGASTCISIIWQITLIVGDFPRLYTN</sequence>
<proteinExistence type="predicted"/>
<gene>
    <name evidence="3" type="ORF">F5878DRAFT_667891</name>
</gene>